<dbReference type="Proteomes" id="UP000031643">
    <property type="component" value="Chromosome"/>
</dbReference>
<dbReference type="HOGENOM" id="CLU_2451165_0_0_5"/>
<evidence type="ECO:0000313" key="2">
    <source>
        <dbReference type="Proteomes" id="UP000031643"/>
    </source>
</evidence>
<dbReference type="EMBL" id="AP014648">
    <property type="protein sequence ID" value="BAQ17938.1"/>
    <property type="molecule type" value="Genomic_DNA"/>
</dbReference>
<name>A0A0A8K4T1_9HYPH</name>
<protein>
    <submittedName>
        <fullName evidence="1">Uncharacterized protein</fullName>
    </submittedName>
</protein>
<accession>A0A0A8K4T1</accession>
<sequence length="89" mass="10095">MSVDDETMWLTVSNEGRVLVSTFRKNLPKEEIVASKDEMERSAIENTCRGTERGKELLDAGGIVRQVFYDRNDQLAVTIDVDGESCRRN</sequence>
<dbReference type="STRING" id="1384459.GL4_2504"/>
<reference evidence="1 2" key="1">
    <citation type="submission" date="2014-09" db="EMBL/GenBank/DDBJ databases">
        <title>Genome sequencing of Methyloceanibacter caenitepidi Gela4.</title>
        <authorList>
            <person name="Takeuchi M."/>
            <person name="Susumu S."/>
            <person name="Kamagata Y."/>
            <person name="Oshima K."/>
            <person name="Hattori M."/>
            <person name="Iwasaki W."/>
        </authorList>
    </citation>
    <scope>NUCLEOTIDE SEQUENCE [LARGE SCALE GENOMIC DNA]</scope>
    <source>
        <strain evidence="1 2">Gela4</strain>
    </source>
</reference>
<organism evidence="1 2">
    <name type="scientific">Methyloceanibacter caenitepidi</name>
    <dbReference type="NCBI Taxonomy" id="1384459"/>
    <lineage>
        <taxon>Bacteria</taxon>
        <taxon>Pseudomonadati</taxon>
        <taxon>Pseudomonadota</taxon>
        <taxon>Alphaproteobacteria</taxon>
        <taxon>Hyphomicrobiales</taxon>
        <taxon>Hyphomicrobiaceae</taxon>
        <taxon>Methyloceanibacter</taxon>
    </lineage>
</organism>
<dbReference type="KEGG" id="mcg:GL4_2504"/>
<gene>
    <name evidence="1" type="ORF">GL4_2504</name>
</gene>
<proteinExistence type="predicted"/>
<keyword evidence="2" id="KW-1185">Reference proteome</keyword>
<dbReference type="AlphaFoldDB" id="A0A0A8K4T1"/>
<evidence type="ECO:0000313" key="1">
    <source>
        <dbReference type="EMBL" id="BAQ17938.1"/>
    </source>
</evidence>